<proteinExistence type="predicted"/>
<gene>
    <name evidence="1" type="ORF">OCBIM_22001572mg</name>
</gene>
<accession>A0A0L8G294</accession>
<name>A0A0L8G294_OCTBM</name>
<organism evidence="1">
    <name type="scientific">Octopus bimaculoides</name>
    <name type="common">California two-spotted octopus</name>
    <dbReference type="NCBI Taxonomy" id="37653"/>
    <lineage>
        <taxon>Eukaryota</taxon>
        <taxon>Metazoa</taxon>
        <taxon>Spiralia</taxon>
        <taxon>Lophotrochozoa</taxon>
        <taxon>Mollusca</taxon>
        <taxon>Cephalopoda</taxon>
        <taxon>Coleoidea</taxon>
        <taxon>Octopodiformes</taxon>
        <taxon>Octopoda</taxon>
        <taxon>Incirrata</taxon>
        <taxon>Octopodidae</taxon>
        <taxon>Octopus</taxon>
    </lineage>
</organism>
<reference evidence="1" key="1">
    <citation type="submission" date="2015-07" db="EMBL/GenBank/DDBJ databases">
        <title>MeaNS - Measles Nucleotide Surveillance Program.</title>
        <authorList>
            <person name="Tran T."/>
            <person name="Druce J."/>
        </authorList>
    </citation>
    <scope>NUCLEOTIDE SEQUENCE</scope>
    <source>
        <strain evidence="1">UCB-OBI-ISO-001</strain>
        <tissue evidence="1">Gonad</tissue>
    </source>
</reference>
<sequence length="56" mass="6069">MCVSVRSCAFAFPFETAYCVLCTEQCSVLTCCSFKGLATSCLLSTLVLIIVFDWSG</sequence>
<dbReference type="EMBL" id="KQ424361">
    <property type="protein sequence ID" value="KOF71122.1"/>
    <property type="molecule type" value="Genomic_DNA"/>
</dbReference>
<dbReference type="AlphaFoldDB" id="A0A0L8G294"/>
<protein>
    <submittedName>
        <fullName evidence="1">Uncharacterized protein</fullName>
    </submittedName>
</protein>
<evidence type="ECO:0000313" key="1">
    <source>
        <dbReference type="EMBL" id="KOF71122.1"/>
    </source>
</evidence>